<feature type="transmembrane region" description="Helical" evidence="5">
    <location>
        <begin position="99"/>
        <end position="118"/>
    </location>
</feature>
<protein>
    <recommendedName>
        <fullName evidence="6">O-antigen ligase-related domain-containing protein</fullName>
    </recommendedName>
</protein>
<feature type="transmembrane region" description="Helical" evidence="5">
    <location>
        <begin position="130"/>
        <end position="148"/>
    </location>
</feature>
<feature type="transmembrane region" description="Helical" evidence="5">
    <location>
        <begin position="301"/>
        <end position="324"/>
    </location>
</feature>
<dbReference type="GO" id="GO:0016020">
    <property type="term" value="C:membrane"/>
    <property type="evidence" value="ECO:0007669"/>
    <property type="project" value="UniProtKB-SubCell"/>
</dbReference>
<evidence type="ECO:0000256" key="5">
    <source>
        <dbReference type="SAM" id="Phobius"/>
    </source>
</evidence>
<comment type="caution">
    <text evidence="7">The sequence shown here is derived from an EMBL/GenBank/DDBJ whole genome shotgun (WGS) entry which is preliminary data.</text>
</comment>
<sequence length="422" mass="48014">MGSALDLTYSNRRNSVFLSMLIFFMAIFLNQSDVLFGVNISFADFFCVIILMVLAFSHCLIIPIIPIVFFLVVSMSVLLTAVFYVPFHFELYLDPIKIISDYIKLCATILYFFIGYNLANLNLITKTIKWYSIFGILIGLLGVTLTVLNLKIFSQVLFYADTRYKGLMIDPNYFSVILITSSVYLTRLKEMKVKWKLVIFIITFLSVLAAGSKTGLITLFCYLLIRTFEYVFSKKKNIKMLVIQLVLIVMTIIITTMAFNFFQQFISDLATSRPSFARVYLLFADFNGAVSGNGSERDRTWYVALQIIKLSPLFGIGIGTYTSIASSMFNYNNVAHNTFLQITAEWGLPLAVFFLSYLFYTLGKATFSKSINTETNLILRDIIIIVLFGSMAITLSNARILWFFLGAIVYSLDRNKINSTNK</sequence>
<feature type="transmembrane region" description="Helical" evidence="5">
    <location>
        <begin position="241"/>
        <end position="262"/>
    </location>
</feature>
<dbReference type="OrthoDB" id="5143502at2"/>
<evidence type="ECO:0000259" key="6">
    <source>
        <dbReference type="Pfam" id="PF04932"/>
    </source>
</evidence>
<feature type="transmembrane region" description="Helical" evidence="5">
    <location>
        <begin position="197"/>
        <end position="225"/>
    </location>
</feature>
<dbReference type="AlphaFoldDB" id="A0A1S2KXC6"/>
<comment type="subcellular location">
    <subcellularLocation>
        <location evidence="1">Membrane</location>
        <topology evidence="1">Multi-pass membrane protein</topology>
    </subcellularLocation>
</comment>
<dbReference type="InterPro" id="IPR051533">
    <property type="entry name" value="WaaL-like"/>
</dbReference>
<keyword evidence="3 5" id="KW-1133">Transmembrane helix</keyword>
<evidence type="ECO:0000313" key="7">
    <source>
        <dbReference type="EMBL" id="OIJ04829.1"/>
    </source>
</evidence>
<evidence type="ECO:0000256" key="4">
    <source>
        <dbReference type="ARBA" id="ARBA00023136"/>
    </source>
</evidence>
<gene>
    <name evidence="7" type="ORF">AWH56_22960</name>
</gene>
<dbReference type="InterPro" id="IPR007016">
    <property type="entry name" value="O-antigen_ligase-rel_domated"/>
</dbReference>
<accession>A0A1S2KXC6</accession>
<feature type="domain" description="O-antigen ligase-related" evidence="6">
    <location>
        <begin position="199"/>
        <end position="355"/>
    </location>
</feature>
<feature type="transmembrane region" description="Helical" evidence="5">
    <location>
        <begin position="35"/>
        <end position="57"/>
    </location>
</feature>
<evidence type="ECO:0000256" key="1">
    <source>
        <dbReference type="ARBA" id="ARBA00004141"/>
    </source>
</evidence>
<keyword evidence="4 5" id="KW-0472">Membrane</keyword>
<dbReference type="PANTHER" id="PTHR37422:SF13">
    <property type="entry name" value="LIPOPOLYSACCHARIDE BIOSYNTHESIS PROTEIN PA4999-RELATED"/>
    <property type="match status" value="1"/>
</dbReference>
<dbReference type="EMBL" id="LQXD01000197">
    <property type="protein sequence ID" value="OIJ04829.1"/>
    <property type="molecule type" value="Genomic_DNA"/>
</dbReference>
<proteinExistence type="predicted"/>
<feature type="transmembrane region" description="Helical" evidence="5">
    <location>
        <begin position="64"/>
        <end position="87"/>
    </location>
</feature>
<organism evidence="7">
    <name type="scientific">Anaerobacillus isosaccharinicus</name>
    <dbReference type="NCBI Taxonomy" id="1532552"/>
    <lineage>
        <taxon>Bacteria</taxon>
        <taxon>Bacillati</taxon>
        <taxon>Bacillota</taxon>
        <taxon>Bacilli</taxon>
        <taxon>Bacillales</taxon>
        <taxon>Bacillaceae</taxon>
        <taxon>Anaerobacillus</taxon>
    </lineage>
</organism>
<feature type="transmembrane region" description="Helical" evidence="5">
    <location>
        <begin position="12"/>
        <end position="29"/>
    </location>
</feature>
<feature type="transmembrane region" description="Helical" evidence="5">
    <location>
        <begin position="382"/>
        <end position="412"/>
    </location>
</feature>
<name>A0A1S2KXC6_9BACI</name>
<keyword evidence="2 5" id="KW-0812">Transmembrane</keyword>
<feature type="transmembrane region" description="Helical" evidence="5">
    <location>
        <begin position="168"/>
        <end position="185"/>
    </location>
</feature>
<evidence type="ECO:0000256" key="3">
    <source>
        <dbReference type="ARBA" id="ARBA00022989"/>
    </source>
</evidence>
<dbReference type="Pfam" id="PF04932">
    <property type="entry name" value="Wzy_C"/>
    <property type="match status" value="1"/>
</dbReference>
<reference evidence="7" key="1">
    <citation type="submission" date="2016-10" db="EMBL/GenBank/DDBJ databases">
        <title>Draft genome sequences of four alkaliphilic bacteria belonging to the Anaerobacillus genus.</title>
        <authorList>
            <person name="Bassil N.M."/>
            <person name="Lloyd J.R."/>
        </authorList>
    </citation>
    <scope>NUCLEOTIDE SEQUENCE [LARGE SCALE GENOMIC DNA]</scope>
    <source>
        <strain evidence="7">NB2006</strain>
    </source>
</reference>
<dbReference type="PANTHER" id="PTHR37422">
    <property type="entry name" value="TEICHURONIC ACID BIOSYNTHESIS PROTEIN TUAE"/>
    <property type="match status" value="1"/>
</dbReference>
<evidence type="ECO:0000256" key="2">
    <source>
        <dbReference type="ARBA" id="ARBA00022692"/>
    </source>
</evidence>
<feature type="transmembrane region" description="Helical" evidence="5">
    <location>
        <begin position="344"/>
        <end position="362"/>
    </location>
</feature>